<comment type="caution">
    <text evidence="2">The sequence shown here is derived from an EMBL/GenBank/DDBJ whole genome shotgun (WGS) entry which is preliminary data.</text>
</comment>
<dbReference type="HAMAP" id="MF_01406">
    <property type="entry name" value="UPF0282"/>
    <property type="match status" value="1"/>
</dbReference>
<protein>
    <recommendedName>
        <fullName evidence="1">UPF0282 protein AKJ51_03430</fullName>
    </recommendedName>
</protein>
<dbReference type="PANTHER" id="PTHR43546:SF4">
    <property type="entry name" value="UPF0282 PROTEIN MJ1629"/>
    <property type="match status" value="1"/>
</dbReference>
<organism evidence="2 3">
    <name type="scientific">candidate division MSBL1 archaeon SCGC-AAA382A20</name>
    <dbReference type="NCBI Taxonomy" id="1698280"/>
    <lineage>
        <taxon>Archaea</taxon>
        <taxon>Methanobacteriati</taxon>
        <taxon>Methanobacteriota</taxon>
        <taxon>candidate division MSBL1</taxon>
    </lineage>
</organism>
<dbReference type="Proteomes" id="UP000070263">
    <property type="component" value="Unassembled WGS sequence"/>
</dbReference>
<accession>A0A133VJI6</accession>
<evidence type="ECO:0000256" key="1">
    <source>
        <dbReference type="HAMAP-Rule" id="MF_01406"/>
    </source>
</evidence>
<dbReference type="PIRSF" id="PIRSF004944">
    <property type="entry name" value="UCP004944_hydrls"/>
    <property type="match status" value="1"/>
</dbReference>
<reference evidence="2 3" key="1">
    <citation type="journal article" date="2016" name="Sci. Rep.">
        <title>Metabolic traits of an uncultured archaeal lineage -MSBL1- from brine pools of the Red Sea.</title>
        <authorList>
            <person name="Mwirichia R."/>
            <person name="Alam I."/>
            <person name="Rashid M."/>
            <person name="Vinu M."/>
            <person name="Ba-Alawi W."/>
            <person name="Anthony Kamau A."/>
            <person name="Kamanda Ngugi D."/>
            <person name="Goker M."/>
            <person name="Klenk H.P."/>
            <person name="Bajic V."/>
            <person name="Stingl U."/>
        </authorList>
    </citation>
    <scope>NUCLEOTIDE SEQUENCE [LARGE SCALE GENOMIC DNA]</scope>
    <source>
        <strain evidence="2">SCGC-AAA382A20</strain>
    </source>
</reference>
<keyword evidence="3" id="KW-1185">Reference proteome</keyword>
<dbReference type="InterPro" id="IPR050114">
    <property type="entry name" value="UPF0173_UPF0282_UlaG_hydrolase"/>
</dbReference>
<dbReference type="SUPFAM" id="SSF56281">
    <property type="entry name" value="Metallo-hydrolase/oxidoreductase"/>
    <property type="match status" value="1"/>
</dbReference>
<evidence type="ECO:0000313" key="3">
    <source>
        <dbReference type="Proteomes" id="UP000070263"/>
    </source>
</evidence>
<gene>
    <name evidence="2" type="ORF">AKJ51_03430</name>
</gene>
<dbReference type="InterPro" id="IPR036866">
    <property type="entry name" value="RibonucZ/Hydroxyglut_hydro"/>
</dbReference>
<dbReference type="Gene3D" id="3.60.15.10">
    <property type="entry name" value="Ribonuclease Z/Hydroxyacylglutathione hydrolase-like"/>
    <property type="match status" value="1"/>
</dbReference>
<dbReference type="EMBL" id="LHYE01000039">
    <property type="protein sequence ID" value="KXB06595.1"/>
    <property type="molecule type" value="Genomic_DNA"/>
</dbReference>
<comment type="similarity">
    <text evidence="1">Belongs to the UPF0282 family.</text>
</comment>
<name>A0A133VJI6_9EURY</name>
<dbReference type="PATRIC" id="fig|1698280.3.peg.695"/>
<dbReference type="PANTHER" id="PTHR43546">
    <property type="entry name" value="UPF0173 METAL-DEPENDENT HYDROLASE MJ1163-RELATED"/>
    <property type="match status" value="1"/>
</dbReference>
<dbReference type="AlphaFoldDB" id="A0A133VJI6"/>
<sequence>MKVRPLAFESLGVRGMATYIKTKDVSMIIDPGSALGPRFNLKPHEREYTALFNSREEILSISENVDLLTISHYHFDHFVPNFENCKFIWSSPEMAEKLYKDKLILAKDISEKINTSQRKRGYMFRKKNMDFAEEIRVADGHELKNGLTRLKFSDPVYHGAKGTKLGYTLILTVETPNFTLVHAADAQGPMYKKSLEYIISQDPDLLLVGGPPTYISFKIDGKDLKNAKNNLKSLAKRIPILVVDHHLLRTLDYKKFLNPVLKTAEKANHSVITASELIDKEPNLLEARRKELHKKEPIEKEWYERLKKGEIDENLHKTESS</sequence>
<proteinExistence type="inferred from homology"/>
<evidence type="ECO:0000313" key="2">
    <source>
        <dbReference type="EMBL" id="KXB06595.1"/>
    </source>
</evidence>
<dbReference type="InterPro" id="IPR014426">
    <property type="entry name" value="UPF0282_hydrls"/>
</dbReference>